<keyword evidence="4" id="KW-1185">Reference proteome</keyword>
<dbReference type="STRING" id="156980.SAMN04489745_2012"/>
<sequence>MQELRLLGVHDDGDRLLLSDSSGERYELPLDEALRRAISRAAARPSARSGSTPSLSPRDIQARIRAGATAAEVAEESGLPLASVERYEGPVLAERAHVADQARGVEVPGHLDDGEGYRSAFGQDRAFLGEMVEHRLKQLGVPVDGLSWDSKKVAHGLWEVTADFDIPESLGSQLGEEPPARWTYSPLTKTLQNANRWAQHLSELEPLPLHVDSPWGSRRLSAVRDHPFDVEADAVEQPASDDLLSDSESLVDLLNSRRGQRLGVDEDSDDTLALLLSQGIPAAHPRPSEVDEEEDDTPAAEAPRLRLALPEEEEHEDDGISLSDGVSTHTREIRVVPPAERGGRKGGPSLADEIFANATEEEAEAGERAPLRQRSVLRGASFHKDPEDFARAEAERRQREEDARRDDESPKGARSAKDDADSDSKTPEKPAKRRSVPSWDEIVFGTKGDN</sequence>
<protein>
    <recommendedName>
        <fullName evidence="2">DUF3071 domain-containing protein</fullName>
    </recommendedName>
</protein>
<dbReference type="RefSeq" id="WP_066212262.1">
    <property type="nucleotide sequence ID" value="NZ_FNSN01000003.1"/>
</dbReference>
<feature type="domain" description="DUF3071" evidence="2">
    <location>
        <begin position="1"/>
        <end position="184"/>
    </location>
</feature>
<name>A0A1H4PLG6_9MICC</name>
<dbReference type="NCBIfam" id="NF040712">
    <property type="entry name" value="SepH"/>
    <property type="match status" value="1"/>
</dbReference>
<proteinExistence type="predicted"/>
<evidence type="ECO:0000259" key="2">
    <source>
        <dbReference type="Pfam" id="PF11268"/>
    </source>
</evidence>
<dbReference type="EMBL" id="FNSN01000003">
    <property type="protein sequence ID" value="SEC08150.1"/>
    <property type="molecule type" value="Genomic_DNA"/>
</dbReference>
<accession>A0A1H4PLG6</accession>
<dbReference type="AlphaFoldDB" id="A0A1H4PLG6"/>
<feature type="compositionally biased region" description="Basic and acidic residues" evidence="1">
    <location>
        <begin position="382"/>
        <end position="430"/>
    </location>
</feature>
<dbReference type="InterPro" id="IPR021421">
    <property type="entry name" value="DUF3071"/>
</dbReference>
<feature type="compositionally biased region" description="Acidic residues" evidence="1">
    <location>
        <begin position="310"/>
        <end position="319"/>
    </location>
</feature>
<feature type="region of interest" description="Disordered" evidence="1">
    <location>
        <begin position="278"/>
        <end position="450"/>
    </location>
</feature>
<organism evidence="3 4">
    <name type="scientific">Arthrobacter woluwensis</name>
    <dbReference type="NCBI Taxonomy" id="156980"/>
    <lineage>
        <taxon>Bacteria</taxon>
        <taxon>Bacillati</taxon>
        <taxon>Actinomycetota</taxon>
        <taxon>Actinomycetes</taxon>
        <taxon>Micrococcales</taxon>
        <taxon>Micrococcaceae</taxon>
        <taxon>Arthrobacter</taxon>
    </lineage>
</organism>
<dbReference type="Pfam" id="PF11268">
    <property type="entry name" value="DUF3071"/>
    <property type="match status" value="1"/>
</dbReference>
<gene>
    <name evidence="3" type="ORF">SAMN04489745_2012</name>
</gene>
<feature type="compositionally biased region" description="Low complexity" evidence="1">
    <location>
        <begin position="299"/>
        <end position="308"/>
    </location>
</feature>
<dbReference type="Proteomes" id="UP000182652">
    <property type="component" value="Unassembled WGS sequence"/>
</dbReference>
<evidence type="ECO:0000256" key="1">
    <source>
        <dbReference type="SAM" id="MobiDB-lite"/>
    </source>
</evidence>
<evidence type="ECO:0000313" key="3">
    <source>
        <dbReference type="EMBL" id="SEC08150.1"/>
    </source>
</evidence>
<evidence type="ECO:0000313" key="4">
    <source>
        <dbReference type="Proteomes" id="UP000182652"/>
    </source>
</evidence>
<dbReference type="InterPro" id="IPR047682">
    <property type="entry name" value="SepH-like"/>
</dbReference>
<reference evidence="3 4" key="1">
    <citation type="submission" date="2016-10" db="EMBL/GenBank/DDBJ databases">
        <authorList>
            <person name="de Groot N.N."/>
        </authorList>
    </citation>
    <scope>NUCLEOTIDE SEQUENCE [LARGE SCALE GENOMIC DNA]</scope>
    <source>
        <strain evidence="3 4">DSM 10495</strain>
    </source>
</reference>